<protein>
    <submittedName>
        <fullName evidence="1">Histidine phosphatase family protein</fullName>
        <ecNumber evidence="1">3.1.3.-</ecNumber>
    </submittedName>
</protein>
<dbReference type="Gene3D" id="3.40.50.1240">
    <property type="entry name" value="Phosphoglycerate mutase-like"/>
    <property type="match status" value="1"/>
</dbReference>
<evidence type="ECO:0000313" key="2">
    <source>
        <dbReference type="Proteomes" id="UP001230035"/>
    </source>
</evidence>
<comment type="caution">
    <text evidence="1">The sequence shown here is derived from an EMBL/GenBank/DDBJ whole genome shotgun (WGS) entry which is preliminary data.</text>
</comment>
<dbReference type="InterPro" id="IPR013078">
    <property type="entry name" value="His_Pase_superF_clade-1"/>
</dbReference>
<dbReference type="InterPro" id="IPR029033">
    <property type="entry name" value="His_PPase_superfam"/>
</dbReference>
<accession>A0ABT6XPN0</accession>
<dbReference type="Proteomes" id="UP001230035">
    <property type="component" value="Unassembled WGS sequence"/>
</dbReference>
<name>A0ABT6XPN0_9FLAO</name>
<proteinExistence type="predicted"/>
<dbReference type="RefSeq" id="WP_283238737.1">
    <property type="nucleotide sequence ID" value="NZ_JASGBP010000003.1"/>
</dbReference>
<organism evidence="1 2">
    <name type="scientific">Flavobacterium sedimenticola</name>
    <dbReference type="NCBI Taxonomy" id="3043286"/>
    <lineage>
        <taxon>Bacteria</taxon>
        <taxon>Pseudomonadati</taxon>
        <taxon>Bacteroidota</taxon>
        <taxon>Flavobacteriia</taxon>
        <taxon>Flavobacteriales</taxon>
        <taxon>Flavobacteriaceae</taxon>
        <taxon>Flavobacterium</taxon>
    </lineage>
</organism>
<dbReference type="Pfam" id="PF00300">
    <property type="entry name" value="His_Phos_1"/>
    <property type="match status" value="1"/>
</dbReference>
<dbReference type="SMART" id="SM00855">
    <property type="entry name" value="PGAM"/>
    <property type="match status" value="1"/>
</dbReference>
<evidence type="ECO:0000313" key="1">
    <source>
        <dbReference type="EMBL" id="MDI9257051.1"/>
    </source>
</evidence>
<keyword evidence="2" id="KW-1185">Reference proteome</keyword>
<dbReference type="SUPFAM" id="SSF53254">
    <property type="entry name" value="Phosphoglycerate mutase-like"/>
    <property type="match status" value="1"/>
</dbReference>
<dbReference type="CDD" id="cd07040">
    <property type="entry name" value="HP"/>
    <property type="match status" value="1"/>
</dbReference>
<dbReference type="PANTHER" id="PTHR47623">
    <property type="entry name" value="OS09G0287300 PROTEIN"/>
    <property type="match status" value="1"/>
</dbReference>
<keyword evidence="1" id="KW-0378">Hydrolase</keyword>
<dbReference type="EC" id="3.1.3.-" evidence="1"/>
<dbReference type="EMBL" id="JASGBP010000003">
    <property type="protein sequence ID" value="MDI9257051.1"/>
    <property type="molecule type" value="Genomic_DNA"/>
</dbReference>
<dbReference type="GO" id="GO:0016787">
    <property type="term" value="F:hydrolase activity"/>
    <property type="evidence" value="ECO:0007669"/>
    <property type="project" value="UniProtKB-KW"/>
</dbReference>
<reference evidence="1 2" key="1">
    <citation type="submission" date="2023-05" db="EMBL/GenBank/DDBJ databases">
        <title>Flavobacterium sedimenti sp. nov., isolated from the sediment.</title>
        <authorList>
            <person name="Wu N."/>
        </authorList>
    </citation>
    <scope>NUCLEOTIDE SEQUENCE [LARGE SCALE GENOMIC DNA]</scope>
    <source>
        <strain evidence="1 2">YZ-48</strain>
    </source>
</reference>
<gene>
    <name evidence="1" type="ORF">QHT84_06455</name>
</gene>
<dbReference type="PANTHER" id="PTHR47623:SF1">
    <property type="entry name" value="OS09G0287300 PROTEIN"/>
    <property type="match status" value="1"/>
</dbReference>
<sequence>MKELILVRHAKSSWNAPLNDFDRPLCNRGIQDAHLVASHVGNSMPKTFLVWSSAAKRAAETAMIFAQNLSFPIDAIVFREDLYTFDEHKLERIIQSAPDDCAHLLVFGHNEAITNFVNAYGNRYIDNVATCGFVKITIDCSSWKELKKGVTEMIIFPKDLK</sequence>